<evidence type="ECO:0000313" key="2">
    <source>
        <dbReference type="WBParaSite" id="JU765_v2.g18555.t1"/>
    </source>
</evidence>
<name>A0AC34QQT6_9BILA</name>
<protein>
    <submittedName>
        <fullName evidence="2">Nudix hydrolase domain-containing protein</fullName>
    </submittedName>
</protein>
<proteinExistence type="predicted"/>
<evidence type="ECO:0000313" key="1">
    <source>
        <dbReference type="Proteomes" id="UP000887576"/>
    </source>
</evidence>
<reference evidence="2" key="1">
    <citation type="submission" date="2022-11" db="UniProtKB">
        <authorList>
            <consortium name="WormBaseParasite"/>
        </authorList>
    </citation>
    <scope>IDENTIFICATION</scope>
</reference>
<accession>A0AC34QQT6</accession>
<organism evidence="1 2">
    <name type="scientific">Panagrolaimus sp. JU765</name>
    <dbReference type="NCBI Taxonomy" id="591449"/>
    <lineage>
        <taxon>Eukaryota</taxon>
        <taxon>Metazoa</taxon>
        <taxon>Ecdysozoa</taxon>
        <taxon>Nematoda</taxon>
        <taxon>Chromadorea</taxon>
        <taxon>Rhabditida</taxon>
        <taxon>Tylenchina</taxon>
        <taxon>Panagrolaimomorpha</taxon>
        <taxon>Panagrolaimoidea</taxon>
        <taxon>Panagrolaimidae</taxon>
        <taxon>Panagrolaimus</taxon>
    </lineage>
</organism>
<dbReference type="WBParaSite" id="JU765_v2.g18555.t1">
    <property type="protein sequence ID" value="JU765_v2.g18555.t1"/>
    <property type="gene ID" value="JU765_v2.g18555"/>
</dbReference>
<sequence length="228" mass="26109">MSATEDEKIKNVHFEEIGASPFLKPIRMHFERIHGDQSKKMMWDLSVEHDSVACIIFHRQNNVLLFVKQFRPPVFVRRVRALPENVGKPLNEIKFGDYPLSIGMTIELCAGLMDKAMHSPLQTIQEEILEECGYKVPENNIKLIKQLVSNVSISGSRQHLFYTEIDESMKETEGGGNLCEGEFIEKVFLSIDEAKRYINEPSVDSPPGLLFGITWFLNQLEKNDLPML</sequence>
<dbReference type="Proteomes" id="UP000887576">
    <property type="component" value="Unplaced"/>
</dbReference>